<gene>
    <name evidence="4" type="ORF">SAMN05421740_10459</name>
</gene>
<evidence type="ECO:0000256" key="2">
    <source>
        <dbReference type="ARBA" id="ARBA00023002"/>
    </source>
</evidence>
<reference evidence="5" key="1">
    <citation type="submission" date="2016-10" db="EMBL/GenBank/DDBJ databases">
        <authorList>
            <person name="Varghese N."/>
            <person name="Submissions S."/>
        </authorList>
    </citation>
    <scope>NUCLEOTIDE SEQUENCE [LARGE SCALE GENOMIC DNA]</scope>
    <source>
        <strain evidence="5">Jip14</strain>
    </source>
</reference>
<accession>A0A1H7NQU1</accession>
<dbReference type="InterPro" id="IPR000415">
    <property type="entry name" value="Nitroreductase-like"/>
</dbReference>
<keyword evidence="2" id="KW-0560">Oxidoreductase</keyword>
<sequence>MLRQSIRRIKNKAKAFINKKAAIYCAKSPKRAALYYLLFNKAFHRELHSVLNGKLKHLHETEVIKANYFLLVRNTHRIEKGLLMRPRRPIFGKDYIEETVDSFEEIWKTALTNKIDNQQLKWFHDVLSEYFLVTDATHDALLIKLSERFVNIIQSKPSSILKYASTDKFIPYFRLKENNSNISYDEFYKLCKQRRSVRWFLDKPVHRELIDRAILAANQSPSACNRQPFEFRIFDQKELVNEGASLPNGTIGYAQNIPIFAVLVGNLDAYFDERDRHIIYIDASLAAMSFMLALETLGLGSCAINWPDIEVLEIKMAKFLNLNSHQRPIMCMGVGYADPEGMVAFSEKRTLNDLRKYNS</sequence>
<evidence type="ECO:0000256" key="1">
    <source>
        <dbReference type="ARBA" id="ARBA00007118"/>
    </source>
</evidence>
<dbReference type="Pfam" id="PF00881">
    <property type="entry name" value="Nitroreductase"/>
    <property type="match status" value="2"/>
</dbReference>
<dbReference type="GO" id="GO:0016491">
    <property type="term" value="F:oxidoreductase activity"/>
    <property type="evidence" value="ECO:0007669"/>
    <property type="project" value="UniProtKB-KW"/>
</dbReference>
<dbReference type="PANTHER" id="PTHR43673:SF10">
    <property type="entry name" value="NADH DEHYDROGENASE_NAD(P)H NITROREDUCTASE XCC3605-RELATED"/>
    <property type="match status" value="1"/>
</dbReference>
<protein>
    <submittedName>
        <fullName evidence="4">Nitroreductase</fullName>
    </submittedName>
</protein>
<dbReference type="PANTHER" id="PTHR43673">
    <property type="entry name" value="NAD(P)H NITROREDUCTASE YDGI-RELATED"/>
    <property type="match status" value="1"/>
</dbReference>
<dbReference type="EMBL" id="FNZR01000004">
    <property type="protein sequence ID" value="SEL25377.1"/>
    <property type="molecule type" value="Genomic_DNA"/>
</dbReference>
<feature type="domain" description="Nitroreductase" evidence="3">
    <location>
        <begin position="266"/>
        <end position="336"/>
    </location>
</feature>
<comment type="similarity">
    <text evidence="1">Belongs to the nitroreductase family.</text>
</comment>
<dbReference type="OrthoDB" id="9809288at2"/>
<name>A0A1H7NQU1_9SPHI</name>
<evidence type="ECO:0000313" key="5">
    <source>
        <dbReference type="Proteomes" id="UP000198916"/>
    </source>
</evidence>
<dbReference type="SUPFAM" id="SSF55469">
    <property type="entry name" value="FMN-dependent nitroreductase-like"/>
    <property type="match status" value="1"/>
</dbReference>
<dbReference type="InterPro" id="IPR029479">
    <property type="entry name" value="Nitroreductase"/>
</dbReference>
<keyword evidence="5" id="KW-1185">Reference proteome</keyword>
<feature type="domain" description="Nitroreductase" evidence="3">
    <location>
        <begin position="192"/>
        <end position="239"/>
    </location>
</feature>
<organism evidence="4 5">
    <name type="scientific">Parapedobacter koreensis</name>
    <dbReference type="NCBI Taxonomy" id="332977"/>
    <lineage>
        <taxon>Bacteria</taxon>
        <taxon>Pseudomonadati</taxon>
        <taxon>Bacteroidota</taxon>
        <taxon>Sphingobacteriia</taxon>
        <taxon>Sphingobacteriales</taxon>
        <taxon>Sphingobacteriaceae</taxon>
        <taxon>Parapedobacter</taxon>
    </lineage>
</organism>
<evidence type="ECO:0000313" key="4">
    <source>
        <dbReference type="EMBL" id="SEL25377.1"/>
    </source>
</evidence>
<dbReference type="AlphaFoldDB" id="A0A1H7NQU1"/>
<dbReference type="CDD" id="cd02062">
    <property type="entry name" value="Nitro_FMN_reductase"/>
    <property type="match status" value="1"/>
</dbReference>
<proteinExistence type="inferred from homology"/>
<dbReference type="Gene3D" id="3.40.109.10">
    <property type="entry name" value="NADH Oxidase"/>
    <property type="match status" value="1"/>
</dbReference>
<dbReference type="RefSeq" id="WP_090605553.1">
    <property type="nucleotide sequence ID" value="NZ_FNZR01000004.1"/>
</dbReference>
<dbReference type="Proteomes" id="UP000198916">
    <property type="component" value="Unassembled WGS sequence"/>
</dbReference>
<dbReference type="STRING" id="332977.SAMN05421740_10459"/>
<evidence type="ECO:0000259" key="3">
    <source>
        <dbReference type="Pfam" id="PF00881"/>
    </source>
</evidence>